<dbReference type="OrthoDB" id="410458at2759"/>
<dbReference type="GO" id="GO:0015035">
    <property type="term" value="F:protein-disulfide reductase activity"/>
    <property type="evidence" value="ECO:0007669"/>
    <property type="project" value="InterPro"/>
</dbReference>
<evidence type="ECO:0008006" key="3">
    <source>
        <dbReference type="Google" id="ProtNLM"/>
    </source>
</evidence>
<evidence type="ECO:0000313" key="1">
    <source>
        <dbReference type="EMBL" id="CDW91694.1"/>
    </source>
</evidence>
<dbReference type="InterPro" id="IPR007263">
    <property type="entry name" value="DCC1-like"/>
</dbReference>
<dbReference type="Pfam" id="PF04134">
    <property type="entry name" value="DCC1-like"/>
    <property type="match status" value="1"/>
</dbReference>
<sequence length="114" mass="13518">MNFVKARLVDSDKVKMTPFEDIDEEKKKYLESKNIPTDVSTVVFIDQNQDQAYMKSDAILNTLPLMYQPYHTLYYPLSIIPRFIRDTAYDLVAKYRHSIMGKRERAQGEYQKEE</sequence>
<accession>A0A078BBC6</accession>
<proteinExistence type="predicted"/>
<dbReference type="EMBL" id="CCKQ01019671">
    <property type="protein sequence ID" value="CDW91694.1"/>
    <property type="molecule type" value="Genomic_DNA"/>
</dbReference>
<reference evidence="1 2" key="1">
    <citation type="submission" date="2014-06" db="EMBL/GenBank/DDBJ databases">
        <authorList>
            <person name="Swart Estienne"/>
        </authorList>
    </citation>
    <scope>NUCLEOTIDE SEQUENCE [LARGE SCALE GENOMIC DNA]</scope>
    <source>
        <strain evidence="1 2">130c</strain>
    </source>
</reference>
<dbReference type="PANTHER" id="PTHR33639:SF2">
    <property type="entry name" value="DUF393 DOMAIN-CONTAINING PROTEIN"/>
    <property type="match status" value="1"/>
</dbReference>
<dbReference type="InterPro" id="IPR052927">
    <property type="entry name" value="DCC_oxidoreductase"/>
</dbReference>
<name>A0A078BBC6_STYLE</name>
<evidence type="ECO:0000313" key="2">
    <source>
        <dbReference type="Proteomes" id="UP000039865"/>
    </source>
</evidence>
<organism evidence="1 2">
    <name type="scientific">Stylonychia lemnae</name>
    <name type="common">Ciliate</name>
    <dbReference type="NCBI Taxonomy" id="5949"/>
    <lineage>
        <taxon>Eukaryota</taxon>
        <taxon>Sar</taxon>
        <taxon>Alveolata</taxon>
        <taxon>Ciliophora</taxon>
        <taxon>Intramacronucleata</taxon>
        <taxon>Spirotrichea</taxon>
        <taxon>Stichotrichia</taxon>
        <taxon>Sporadotrichida</taxon>
        <taxon>Oxytrichidae</taxon>
        <taxon>Stylonychinae</taxon>
        <taxon>Stylonychia</taxon>
    </lineage>
</organism>
<dbReference type="AlphaFoldDB" id="A0A078BBC6"/>
<dbReference type="Proteomes" id="UP000039865">
    <property type="component" value="Unassembled WGS sequence"/>
</dbReference>
<keyword evidence="2" id="KW-1185">Reference proteome</keyword>
<dbReference type="PANTHER" id="PTHR33639">
    <property type="entry name" value="THIOL-DISULFIDE OXIDOREDUCTASE DCC"/>
    <property type="match status" value="1"/>
</dbReference>
<dbReference type="InParanoid" id="A0A078BBC6"/>
<protein>
    <recommendedName>
        <fullName evidence="3">DUF393 domain-containing protein</fullName>
    </recommendedName>
</protein>
<gene>
    <name evidence="1" type="primary">Contig7949.g8487</name>
    <name evidence="1" type="ORF">STYLEM_20853</name>
</gene>